<name>A0A0R0M5S5_9MICR</name>
<keyword evidence="2" id="KW-0547">Nucleotide-binding</keyword>
<evidence type="ECO:0000256" key="3">
    <source>
        <dbReference type="ARBA" id="ARBA00022840"/>
    </source>
</evidence>
<dbReference type="CDD" id="cd00009">
    <property type="entry name" value="AAA"/>
    <property type="match status" value="1"/>
</dbReference>
<dbReference type="FunFam" id="3.40.50.300:FF:000025">
    <property type="entry name" value="ATP-dependent Clp protease subunit"/>
    <property type="match status" value="1"/>
</dbReference>
<evidence type="ECO:0000256" key="1">
    <source>
        <dbReference type="ARBA" id="ARBA00022737"/>
    </source>
</evidence>
<dbReference type="InterPro" id="IPR041546">
    <property type="entry name" value="ClpA/ClpB_AAA_lid"/>
</dbReference>
<dbReference type="Pfam" id="PF02861">
    <property type="entry name" value="Clp_N"/>
    <property type="match status" value="1"/>
</dbReference>
<dbReference type="GO" id="GO:0016887">
    <property type="term" value="F:ATP hydrolysis activity"/>
    <property type="evidence" value="ECO:0007669"/>
    <property type="project" value="InterPro"/>
</dbReference>
<dbReference type="SUPFAM" id="SSF81923">
    <property type="entry name" value="Double Clp-N motif"/>
    <property type="match status" value="1"/>
</dbReference>
<feature type="domain" description="Clp R" evidence="8">
    <location>
        <begin position="1"/>
        <end position="147"/>
    </location>
</feature>
<keyword evidence="10" id="KW-1185">Reference proteome</keyword>
<dbReference type="InterPro" id="IPR003959">
    <property type="entry name" value="ATPase_AAA_core"/>
</dbReference>
<keyword evidence="9" id="KW-0378">Hydrolase</keyword>
<dbReference type="PRINTS" id="PR00300">
    <property type="entry name" value="CLPPROTEASEA"/>
</dbReference>
<dbReference type="Pfam" id="PF00004">
    <property type="entry name" value="AAA"/>
    <property type="match status" value="1"/>
</dbReference>
<dbReference type="GO" id="GO:0005524">
    <property type="term" value="F:ATP binding"/>
    <property type="evidence" value="ECO:0007669"/>
    <property type="project" value="UniProtKB-KW"/>
</dbReference>
<keyword evidence="4" id="KW-0143">Chaperone</keyword>
<dbReference type="VEuPathDB" id="MicrosporidiaDB:M153_9400012051"/>
<keyword evidence="1 5" id="KW-0677">Repeat</keyword>
<keyword evidence="9" id="KW-0645">Protease</keyword>
<dbReference type="InterPro" id="IPR036628">
    <property type="entry name" value="Clp_N_dom_sf"/>
</dbReference>
<dbReference type="PANTHER" id="PTHR11638">
    <property type="entry name" value="ATP-DEPENDENT CLP PROTEASE"/>
    <property type="match status" value="1"/>
</dbReference>
<protein>
    <submittedName>
        <fullName evidence="9">Chaperone HSP104, ATP-dependent Clp protease</fullName>
    </submittedName>
</protein>
<evidence type="ECO:0000256" key="7">
    <source>
        <dbReference type="SAM" id="MobiDB-lite"/>
    </source>
</evidence>
<evidence type="ECO:0000256" key="4">
    <source>
        <dbReference type="ARBA" id="ARBA00023186"/>
    </source>
</evidence>
<gene>
    <name evidence="9" type="ORF">M153_9400012051</name>
</gene>
<keyword evidence="3" id="KW-0067">ATP-binding</keyword>
<dbReference type="Proteomes" id="UP000051530">
    <property type="component" value="Unassembled WGS sequence"/>
</dbReference>
<dbReference type="InterPro" id="IPR027417">
    <property type="entry name" value="P-loop_NTPase"/>
</dbReference>
<dbReference type="GO" id="GO:0034605">
    <property type="term" value="P:cellular response to heat"/>
    <property type="evidence" value="ECO:0007669"/>
    <property type="project" value="TreeGrafter"/>
</dbReference>
<feature type="compositionally biased region" description="Basic and acidic residues" evidence="7">
    <location>
        <begin position="415"/>
        <end position="433"/>
    </location>
</feature>
<dbReference type="Pfam" id="PF07724">
    <property type="entry name" value="AAA_2"/>
    <property type="match status" value="1"/>
</dbReference>
<dbReference type="GO" id="GO:0008233">
    <property type="term" value="F:peptidase activity"/>
    <property type="evidence" value="ECO:0007669"/>
    <property type="project" value="UniProtKB-KW"/>
</dbReference>
<dbReference type="InterPro" id="IPR003593">
    <property type="entry name" value="AAA+_ATPase"/>
</dbReference>
<dbReference type="Gene3D" id="1.10.1780.10">
    <property type="entry name" value="Clp, N-terminal domain"/>
    <property type="match status" value="1"/>
</dbReference>
<organism evidence="9 10">
    <name type="scientific">Pseudoloma neurophilia</name>
    <dbReference type="NCBI Taxonomy" id="146866"/>
    <lineage>
        <taxon>Eukaryota</taxon>
        <taxon>Fungi</taxon>
        <taxon>Fungi incertae sedis</taxon>
        <taxon>Microsporidia</taxon>
        <taxon>Pseudoloma</taxon>
    </lineage>
</organism>
<dbReference type="AlphaFoldDB" id="A0A0R0M5S5"/>
<dbReference type="GO" id="GO:0006508">
    <property type="term" value="P:proteolysis"/>
    <property type="evidence" value="ECO:0007669"/>
    <property type="project" value="UniProtKB-KW"/>
</dbReference>
<dbReference type="PROSITE" id="PS51903">
    <property type="entry name" value="CLP_R"/>
    <property type="match status" value="1"/>
</dbReference>
<sequence>MEEMFTSNAQQILHKAQKLAKKKNNYQIEPEHLLLAIFESNVPLIEKNLSKEEKNIFLSLINQKIDSLAKGENTNPVPSHRFTNLLNNAQMNRKEITELDLLEESLKNFIISQNNLSNDNSSPEKIKSKLEGLLNQAKNSLTPTLDDFGLELVAEAISKPQDPVIGRIEEIRSIIEILSKKKKSNPMLLGPAGVGKTAIVSGLAQLIAKNEAPGLQNYKIYEIDVSSMVANTGIRGQFEERIKKVVKEAEQPNIILFIDEIHTTVSAGSTQGALDFSNILKPSLAAGRIKIIGATTHDEYRKYIETDAAFARRFVKVMVNEPNIADSITMIRGVRNRIETHHGIKIEDSAIVFAVKMAKKYIPNRKLPDIGFDLIDTACASALIELASEPQEILNMRNQIWSLELEKAAIERDHRIKSSGDSDQEKFTIDNSKKNTPNIDENVMKRTKDDLFERIELINTQIESLKKSLIPLEENHARERKSVIEAKNLKTKIENVQNRIEEAKRKNETLTVLDLQTDVLPVLKEQLKKIEGAILITANHVANIISRWTGVPITRLTLKESERLLNLNQRLKNKIFGQDIAVNQISECILRSRVGLAQKNRPMGAFLFLGPSGVGKTELTKAIAYELFDNSQSLVFLDMSDYSNETSITKLIGVSAGYIGYAEGGSLTEPVKEKPYNVVLFDELDLAHPKVINILYQLLEEGRVTDGKRNVIDFTNTVIVMTSNIGTEEIMAHHLQKRVQKDENNQNGTLDDLSKSEKEKVEQKLYKQFGTALINRIDSICYFNPLDLNDLKNILNYQLGDLNKELADKKIQLFLSDAVKENEVKLNYRPELGARPLKRAIESKFINAITQIILSGMQEKIVIQAYMPEEVIDQDGIFINDYVYKVTELEK</sequence>
<dbReference type="SMART" id="SM01086">
    <property type="entry name" value="ClpB_D2-small"/>
    <property type="match status" value="1"/>
</dbReference>
<evidence type="ECO:0000256" key="6">
    <source>
        <dbReference type="SAM" id="Coils"/>
    </source>
</evidence>
<reference evidence="9 10" key="1">
    <citation type="submission" date="2015-07" db="EMBL/GenBank/DDBJ databases">
        <title>The genome of Pseudoloma neurophilia, a relevant intracellular parasite of the zebrafish.</title>
        <authorList>
            <person name="Ndikumana S."/>
            <person name="Pelin A."/>
            <person name="Sanders J."/>
            <person name="Corradi N."/>
        </authorList>
    </citation>
    <scope>NUCLEOTIDE SEQUENCE [LARGE SCALE GENOMIC DNA]</scope>
    <source>
        <strain evidence="9 10">MK1</strain>
    </source>
</reference>
<dbReference type="SMART" id="SM00382">
    <property type="entry name" value="AAA"/>
    <property type="match status" value="2"/>
</dbReference>
<dbReference type="SUPFAM" id="SSF52540">
    <property type="entry name" value="P-loop containing nucleoside triphosphate hydrolases"/>
    <property type="match status" value="2"/>
</dbReference>
<dbReference type="InterPro" id="IPR050130">
    <property type="entry name" value="ClpA_ClpB"/>
</dbReference>
<accession>A0A0R0M5S5</accession>
<dbReference type="Pfam" id="PF10431">
    <property type="entry name" value="ClpB_D2-small"/>
    <property type="match status" value="1"/>
</dbReference>
<feature type="region of interest" description="Disordered" evidence="7">
    <location>
        <begin position="415"/>
        <end position="435"/>
    </location>
</feature>
<dbReference type="Pfam" id="PF17871">
    <property type="entry name" value="AAA_lid_9"/>
    <property type="match status" value="1"/>
</dbReference>
<dbReference type="Gene3D" id="1.10.8.60">
    <property type="match status" value="1"/>
</dbReference>
<dbReference type="OrthoDB" id="47330at2759"/>
<proteinExistence type="predicted"/>
<dbReference type="EMBL" id="LGUB01000016">
    <property type="protein sequence ID" value="KRH94932.1"/>
    <property type="molecule type" value="Genomic_DNA"/>
</dbReference>
<dbReference type="InterPro" id="IPR004176">
    <property type="entry name" value="Clp_R_N"/>
</dbReference>
<keyword evidence="6" id="KW-0175">Coiled coil</keyword>
<evidence type="ECO:0000259" key="8">
    <source>
        <dbReference type="PROSITE" id="PS51903"/>
    </source>
</evidence>
<dbReference type="InterPro" id="IPR001270">
    <property type="entry name" value="ClpA/B"/>
</dbReference>
<evidence type="ECO:0000313" key="10">
    <source>
        <dbReference type="Proteomes" id="UP000051530"/>
    </source>
</evidence>
<dbReference type="InterPro" id="IPR019489">
    <property type="entry name" value="Clp_ATPase_C"/>
</dbReference>
<comment type="caution">
    <text evidence="9">The sequence shown here is derived from an EMBL/GenBank/DDBJ whole genome shotgun (WGS) entry which is preliminary data.</text>
</comment>
<dbReference type="Gene3D" id="3.40.50.300">
    <property type="entry name" value="P-loop containing nucleotide triphosphate hydrolases"/>
    <property type="match status" value="3"/>
</dbReference>
<evidence type="ECO:0000313" key="9">
    <source>
        <dbReference type="EMBL" id="KRH94932.1"/>
    </source>
</evidence>
<dbReference type="PANTHER" id="PTHR11638:SF18">
    <property type="entry name" value="HEAT SHOCK PROTEIN 104"/>
    <property type="match status" value="1"/>
</dbReference>
<evidence type="ECO:0000256" key="5">
    <source>
        <dbReference type="PROSITE-ProRule" id="PRU01251"/>
    </source>
</evidence>
<feature type="coiled-coil region" evidence="6">
    <location>
        <begin position="448"/>
        <end position="513"/>
    </location>
</feature>
<evidence type="ECO:0000256" key="2">
    <source>
        <dbReference type="ARBA" id="ARBA00022741"/>
    </source>
</evidence>
<dbReference type="CDD" id="cd19499">
    <property type="entry name" value="RecA-like_ClpB_Hsp104-like"/>
    <property type="match status" value="1"/>
</dbReference>
<dbReference type="GO" id="GO:0005737">
    <property type="term" value="C:cytoplasm"/>
    <property type="evidence" value="ECO:0007669"/>
    <property type="project" value="TreeGrafter"/>
</dbReference>